<keyword evidence="3" id="KW-0560">Oxidoreductase</keyword>
<dbReference type="InterPro" id="IPR036291">
    <property type="entry name" value="NAD(P)-bd_dom_sf"/>
</dbReference>
<proteinExistence type="inferred from homology"/>
<evidence type="ECO:0000256" key="2">
    <source>
        <dbReference type="ARBA" id="ARBA00022857"/>
    </source>
</evidence>
<accession>A0A9N8EZR1</accession>
<name>A0A9N8EZR1_9STRA</name>
<evidence type="ECO:0000256" key="3">
    <source>
        <dbReference type="ARBA" id="ARBA00023002"/>
    </source>
</evidence>
<dbReference type="EMBL" id="CAICTM010002724">
    <property type="protein sequence ID" value="CAB9530057.1"/>
    <property type="molecule type" value="Genomic_DNA"/>
</dbReference>
<protein>
    <submittedName>
        <fullName evidence="4">Short-chain dehydrogenase TIC 32, chloroplastic</fullName>
    </submittedName>
</protein>
<dbReference type="InterPro" id="IPR002347">
    <property type="entry name" value="SDR_fam"/>
</dbReference>
<dbReference type="Gene3D" id="3.40.50.720">
    <property type="entry name" value="NAD(P)-binding Rossmann-like Domain"/>
    <property type="match status" value="1"/>
</dbReference>
<dbReference type="GO" id="GO:0016491">
    <property type="term" value="F:oxidoreductase activity"/>
    <property type="evidence" value="ECO:0007669"/>
    <property type="project" value="UniProtKB-KW"/>
</dbReference>
<dbReference type="Proteomes" id="UP001153069">
    <property type="component" value="Unassembled WGS sequence"/>
</dbReference>
<comment type="similarity">
    <text evidence="1">Belongs to the short-chain dehydrogenases/reductases (SDR) family.</text>
</comment>
<dbReference type="AlphaFoldDB" id="A0A9N8EZR1"/>
<keyword evidence="5" id="KW-1185">Reference proteome</keyword>
<comment type="caution">
    <text evidence="4">The sequence shown here is derived from an EMBL/GenBank/DDBJ whole genome shotgun (WGS) entry which is preliminary data.</text>
</comment>
<gene>
    <name evidence="4" type="ORF">SEMRO_2726_G335650.1</name>
</gene>
<dbReference type="OrthoDB" id="191139at2759"/>
<dbReference type="PANTHER" id="PTHR24320:SF282">
    <property type="entry name" value="WW DOMAIN-CONTAINING OXIDOREDUCTASE"/>
    <property type="match status" value="1"/>
</dbReference>
<sequence>MGRSIGPLDIITGVAGASVAGWAVACAKGHALTATAVFGSLVGLAYIRAPSRTFPTGEAVTETVDLTGKVALVTGATSGIGVETARVLALRGAHVYLAARNPTKLAATQKQLLAELPSTCKLDIVTCDLGDLQSVKHCAKTVLASQDTIDIVINNAGIMALPTRTDTMQGLESQVGVCHVGHFYLTKLLLPAIQKAQGRIVCLSSSGHANHDIKKCLSSPKLETDPYDGWVAYGNAKASNLLHAKALSTKIDNVTAYSVQPGGIFTGLQGHVDWYTRLQFSVVAPFFFKSVPQGAATTLLCATSNDPEKVVNGEYHDNCQADKTALQKVMEAAGKDVPDQLWEVTEKLLKDLGFD</sequence>
<evidence type="ECO:0000313" key="5">
    <source>
        <dbReference type="Proteomes" id="UP001153069"/>
    </source>
</evidence>
<evidence type="ECO:0000256" key="1">
    <source>
        <dbReference type="ARBA" id="ARBA00006484"/>
    </source>
</evidence>
<dbReference type="SUPFAM" id="SSF51735">
    <property type="entry name" value="NAD(P)-binding Rossmann-fold domains"/>
    <property type="match status" value="1"/>
</dbReference>
<dbReference type="PANTHER" id="PTHR24320">
    <property type="entry name" value="RETINOL DEHYDROGENASE"/>
    <property type="match status" value="1"/>
</dbReference>
<dbReference type="PRINTS" id="PR00081">
    <property type="entry name" value="GDHRDH"/>
</dbReference>
<reference evidence="4" key="1">
    <citation type="submission" date="2020-06" db="EMBL/GenBank/DDBJ databases">
        <authorList>
            <consortium name="Plant Systems Biology data submission"/>
        </authorList>
    </citation>
    <scope>NUCLEOTIDE SEQUENCE</scope>
    <source>
        <strain evidence="4">D6</strain>
    </source>
</reference>
<evidence type="ECO:0000313" key="4">
    <source>
        <dbReference type="EMBL" id="CAB9530057.1"/>
    </source>
</evidence>
<organism evidence="4 5">
    <name type="scientific">Seminavis robusta</name>
    <dbReference type="NCBI Taxonomy" id="568900"/>
    <lineage>
        <taxon>Eukaryota</taxon>
        <taxon>Sar</taxon>
        <taxon>Stramenopiles</taxon>
        <taxon>Ochrophyta</taxon>
        <taxon>Bacillariophyta</taxon>
        <taxon>Bacillariophyceae</taxon>
        <taxon>Bacillariophycidae</taxon>
        <taxon>Naviculales</taxon>
        <taxon>Naviculaceae</taxon>
        <taxon>Seminavis</taxon>
    </lineage>
</organism>
<keyword evidence="2" id="KW-0521">NADP</keyword>
<dbReference type="PROSITE" id="PS51257">
    <property type="entry name" value="PROKAR_LIPOPROTEIN"/>
    <property type="match status" value="1"/>
</dbReference>
<dbReference type="Pfam" id="PF00106">
    <property type="entry name" value="adh_short"/>
    <property type="match status" value="1"/>
</dbReference>